<dbReference type="Pfam" id="PF08268">
    <property type="entry name" value="FBA_3"/>
    <property type="match status" value="1"/>
</dbReference>
<dbReference type="PROSITE" id="PS50181">
    <property type="entry name" value="FBOX"/>
    <property type="match status" value="1"/>
</dbReference>
<dbReference type="InterPro" id="IPR015915">
    <property type="entry name" value="Kelch-typ_b-propeller"/>
</dbReference>
<dbReference type="InterPro" id="IPR011044">
    <property type="entry name" value="Quino_amine_DH_bsu"/>
</dbReference>
<dbReference type="Gene3D" id="1.20.1280.50">
    <property type="match status" value="1"/>
</dbReference>
<protein>
    <recommendedName>
        <fullName evidence="1">F-box domain-containing protein</fullName>
    </recommendedName>
</protein>
<evidence type="ECO:0000259" key="1">
    <source>
        <dbReference type="PROSITE" id="PS50181"/>
    </source>
</evidence>
<dbReference type="SMART" id="SM00256">
    <property type="entry name" value="FBOX"/>
    <property type="match status" value="1"/>
</dbReference>
<dbReference type="EMBL" id="CM029039">
    <property type="protein sequence ID" value="KAG2640667.1"/>
    <property type="molecule type" value="Genomic_DNA"/>
</dbReference>
<feature type="domain" description="F-box" evidence="1">
    <location>
        <begin position="31"/>
        <end position="70"/>
    </location>
</feature>
<dbReference type="Pfam" id="PF00646">
    <property type="entry name" value="F-box"/>
    <property type="match status" value="1"/>
</dbReference>
<keyword evidence="3" id="KW-1185">Reference proteome</keyword>
<dbReference type="PANTHER" id="PTHR31111:SF133">
    <property type="entry name" value="OS07G0196600 PROTEIN"/>
    <property type="match status" value="1"/>
</dbReference>
<dbReference type="InterPro" id="IPR013187">
    <property type="entry name" value="F-box-assoc_dom_typ3"/>
</dbReference>
<sequence>MASSKPSCSAGRPVAADGRADAVPAPAGVLLPPDAVYEILLRLPAKELCRLRAVCRPWRALLSDRAFADAHAARHQEPLVVAGYATHTSGGALYDVLDLSGRVVKRARGAAVAGAGRTENEWVVSARLDLVCAARGAGVSCALLSPAAARARALPQGLAEEHAAHEREISHHAAMVALGQVAATGERKVLRVLHLFPGTARQLYEITTLDGGDGGGGRSRWRRIKDPACPVASGTWAVVDGAVFFFSSELVHGQDAMPDRVASFDLATEEWAPTIRGPLSSSSLGDDGAAAAAGHPDDHMGWGELSLADMNGCLVVTHRTVASSMDLWFLMDVEKASWVRKYRMQLSISYRHAEHTVRPLLVLNDGRIVLVHIGNRGSLKIYDPRTSTSTDVADIGPCVAVGLYNGSVLSLANGF</sequence>
<comment type="caution">
    <text evidence="2">The sequence shown here is derived from an EMBL/GenBank/DDBJ whole genome shotgun (WGS) entry which is preliminary data.</text>
</comment>
<dbReference type="CDD" id="cd22157">
    <property type="entry name" value="F-box_AtFBW1-like"/>
    <property type="match status" value="1"/>
</dbReference>
<proteinExistence type="predicted"/>
<dbReference type="InterPro" id="IPR036047">
    <property type="entry name" value="F-box-like_dom_sf"/>
</dbReference>
<gene>
    <name evidence="2" type="ORF">PVAP13_2KG105500</name>
</gene>
<evidence type="ECO:0000313" key="2">
    <source>
        <dbReference type="EMBL" id="KAG2640667.1"/>
    </source>
</evidence>
<dbReference type="AlphaFoldDB" id="A0A8T0W1X8"/>
<dbReference type="SUPFAM" id="SSF81383">
    <property type="entry name" value="F-box domain"/>
    <property type="match status" value="1"/>
</dbReference>
<organism evidence="2 3">
    <name type="scientific">Panicum virgatum</name>
    <name type="common">Blackwell switchgrass</name>
    <dbReference type="NCBI Taxonomy" id="38727"/>
    <lineage>
        <taxon>Eukaryota</taxon>
        <taxon>Viridiplantae</taxon>
        <taxon>Streptophyta</taxon>
        <taxon>Embryophyta</taxon>
        <taxon>Tracheophyta</taxon>
        <taxon>Spermatophyta</taxon>
        <taxon>Magnoliopsida</taxon>
        <taxon>Liliopsida</taxon>
        <taxon>Poales</taxon>
        <taxon>Poaceae</taxon>
        <taxon>PACMAD clade</taxon>
        <taxon>Panicoideae</taxon>
        <taxon>Panicodae</taxon>
        <taxon>Paniceae</taxon>
        <taxon>Panicinae</taxon>
        <taxon>Panicum</taxon>
        <taxon>Panicum sect. Hiantes</taxon>
    </lineage>
</organism>
<dbReference type="SUPFAM" id="SSF50969">
    <property type="entry name" value="YVTN repeat-like/Quinoprotein amine dehydrogenase"/>
    <property type="match status" value="1"/>
</dbReference>
<dbReference type="OrthoDB" id="582285at2759"/>
<accession>A0A8T0W1X8</accession>
<name>A0A8T0W1X8_PANVG</name>
<reference evidence="2" key="1">
    <citation type="submission" date="2020-05" db="EMBL/GenBank/DDBJ databases">
        <title>WGS assembly of Panicum virgatum.</title>
        <authorList>
            <person name="Lovell J.T."/>
            <person name="Jenkins J."/>
            <person name="Shu S."/>
            <person name="Juenger T.E."/>
            <person name="Schmutz J."/>
        </authorList>
    </citation>
    <scope>NUCLEOTIDE SEQUENCE</scope>
    <source>
        <strain evidence="2">AP13</strain>
    </source>
</reference>
<dbReference type="InterPro" id="IPR001810">
    <property type="entry name" value="F-box_dom"/>
</dbReference>
<dbReference type="PANTHER" id="PTHR31111">
    <property type="entry name" value="BNAA05G37150D PROTEIN-RELATED"/>
    <property type="match status" value="1"/>
</dbReference>
<evidence type="ECO:0000313" key="3">
    <source>
        <dbReference type="Proteomes" id="UP000823388"/>
    </source>
</evidence>
<dbReference type="Proteomes" id="UP000823388">
    <property type="component" value="Chromosome 2K"/>
</dbReference>
<dbReference type="Gene3D" id="2.120.10.80">
    <property type="entry name" value="Kelch-type beta propeller"/>
    <property type="match status" value="1"/>
</dbReference>